<keyword evidence="2" id="KW-1185">Reference proteome</keyword>
<sequence length="30" mass="3367">MAKSTLLLFFLAHSKCVSTTINTILLHESF</sequence>
<accession>A0A7I8L940</accession>
<organism evidence="1 2">
    <name type="scientific">Spirodela intermedia</name>
    <name type="common">Intermediate duckweed</name>
    <dbReference type="NCBI Taxonomy" id="51605"/>
    <lineage>
        <taxon>Eukaryota</taxon>
        <taxon>Viridiplantae</taxon>
        <taxon>Streptophyta</taxon>
        <taxon>Embryophyta</taxon>
        <taxon>Tracheophyta</taxon>
        <taxon>Spermatophyta</taxon>
        <taxon>Magnoliopsida</taxon>
        <taxon>Liliopsida</taxon>
        <taxon>Araceae</taxon>
        <taxon>Lemnoideae</taxon>
        <taxon>Spirodela</taxon>
    </lineage>
</organism>
<dbReference type="AlphaFoldDB" id="A0A7I8L940"/>
<proteinExistence type="predicted"/>
<evidence type="ECO:0000313" key="1">
    <source>
        <dbReference type="EMBL" id="CAA7405788.1"/>
    </source>
</evidence>
<evidence type="ECO:0000313" key="2">
    <source>
        <dbReference type="Proteomes" id="UP000663760"/>
    </source>
</evidence>
<gene>
    <name evidence="1" type="ORF">SI8410_12016466</name>
</gene>
<reference evidence="1" key="1">
    <citation type="submission" date="2020-02" db="EMBL/GenBank/DDBJ databases">
        <authorList>
            <person name="Scholz U."/>
            <person name="Mascher M."/>
            <person name="Fiebig A."/>
        </authorList>
    </citation>
    <scope>NUCLEOTIDE SEQUENCE</scope>
</reference>
<dbReference type="Proteomes" id="UP000663760">
    <property type="component" value="Chromosome 12"/>
</dbReference>
<dbReference type="EMBL" id="LR746275">
    <property type="protein sequence ID" value="CAA7405788.1"/>
    <property type="molecule type" value="Genomic_DNA"/>
</dbReference>
<protein>
    <submittedName>
        <fullName evidence="1">Uncharacterized protein</fullName>
    </submittedName>
</protein>
<name>A0A7I8L940_SPIIN</name>